<reference evidence="1" key="2">
    <citation type="submission" date="2023-02" db="EMBL/GenBank/DDBJ databases">
        <authorList>
            <consortium name="DOE Joint Genome Institute"/>
            <person name="Mondo S.J."/>
            <person name="Chang Y."/>
            <person name="Wang Y."/>
            <person name="Ahrendt S."/>
            <person name="Andreopoulos W."/>
            <person name="Barry K."/>
            <person name="Beard J."/>
            <person name="Benny G.L."/>
            <person name="Blankenship S."/>
            <person name="Bonito G."/>
            <person name="Cuomo C."/>
            <person name="Desiro A."/>
            <person name="Gervers K.A."/>
            <person name="Hundley H."/>
            <person name="Kuo A."/>
            <person name="LaButti K."/>
            <person name="Lang B.F."/>
            <person name="Lipzen A."/>
            <person name="O'Donnell K."/>
            <person name="Pangilinan J."/>
            <person name="Reynolds N."/>
            <person name="Sandor L."/>
            <person name="Smith M.W."/>
            <person name="Tsang A."/>
            <person name="Grigoriev I.V."/>
            <person name="Stajich J.E."/>
            <person name="Spatafora J.W."/>
        </authorList>
    </citation>
    <scope>NUCLEOTIDE SEQUENCE</scope>
    <source>
        <strain evidence="1">RSA 2281</strain>
    </source>
</reference>
<dbReference type="EMBL" id="JAIXMP010000030">
    <property type="protein sequence ID" value="KAI9251415.1"/>
    <property type="molecule type" value="Genomic_DNA"/>
</dbReference>
<proteinExistence type="predicted"/>
<reference evidence="1" key="1">
    <citation type="journal article" date="2022" name="IScience">
        <title>Evolution of zygomycete secretomes and the origins of terrestrial fungal ecologies.</title>
        <authorList>
            <person name="Chang Y."/>
            <person name="Wang Y."/>
            <person name="Mondo S."/>
            <person name="Ahrendt S."/>
            <person name="Andreopoulos W."/>
            <person name="Barry K."/>
            <person name="Beard J."/>
            <person name="Benny G.L."/>
            <person name="Blankenship S."/>
            <person name="Bonito G."/>
            <person name="Cuomo C."/>
            <person name="Desiro A."/>
            <person name="Gervers K.A."/>
            <person name="Hundley H."/>
            <person name="Kuo A."/>
            <person name="LaButti K."/>
            <person name="Lang B.F."/>
            <person name="Lipzen A."/>
            <person name="O'Donnell K."/>
            <person name="Pangilinan J."/>
            <person name="Reynolds N."/>
            <person name="Sandor L."/>
            <person name="Smith M.E."/>
            <person name="Tsang A."/>
            <person name="Grigoriev I.V."/>
            <person name="Stajich J.E."/>
            <person name="Spatafora J.W."/>
        </authorList>
    </citation>
    <scope>NUCLEOTIDE SEQUENCE</scope>
    <source>
        <strain evidence="1">RSA 2281</strain>
    </source>
</reference>
<accession>A0AAD5K1U9</accession>
<keyword evidence="2" id="KW-1185">Reference proteome</keyword>
<evidence type="ECO:0000313" key="2">
    <source>
        <dbReference type="Proteomes" id="UP001209540"/>
    </source>
</evidence>
<dbReference type="AlphaFoldDB" id="A0AAD5K1U9"/>
<organism evidence="1 2">
    <name type="scientific">Phascolomyces articulosus</name>
    <dbReference type="NCBI Taxonomy" id="60185"/>
    <lineage>
        <taxon>Eukaryota</taxon>
        <taxon>Fungi</taxon>
        <taxon>Fungi incertae sedis</taxon>
        <taxon>Mucoromycota</taxon>
        <taxon>Mucoromycotina</taxon>
        <taxon>Mucoromycetes</taxon>
        <taxon>Mucorales</taxon>
        <taxon>Lichtheimiaceae</taxon>
        <taxon>Phascolomyces</taxon>
    </lineage>
</organism>
<name>A0AAD5K1U9_9FUNG</name>
<gene>
    <name evidence="1" type="ORF">BDA99DRAFT_541402</name>
</gene>
<dbReference type="Proteomes" id="UP001209540">
    <property type="component" value="Unassembled WGS sequence"/>
</dbReference>
<comment type="caution">
    <text evidence="1">The sequence shown here is derived from an EMBL/GenBank/DDBJ whole genome shotgun (WGS) entry which is preliminary data.</text>
</comment>
<sequence length="205" mass="23814">MYVFLVFSDASTFKAAEHQQRYFHLILRCMFLVACNLDSENHEHDRINNKFYDSNTFEMINQETPRSLPPNKIKDNVISTRTFMENGHLIWTIIKINNHSGHLKHIPVGKFFIMMQKYCIILPRPAGTRIGENSSLLGKCPKNKRSIIIAKGFYIIKPVSDKVYQTFLVEHCDHLTRSDPGAKEEHEQLLLVIYIYGCERGYGGY</sequence>
<evidence type="ECO:0000313" key="1">
    <source>
        <dbReference type="EMBL" id="KAI9251415.1"/>
    </source>
</evidence>
<protein>
    <submittedName>
        <fullName evidence="1">Uncharacterized protein</fullName>
    </submittedName>
</protein>